<dbReference type="CDD" id="cd14797">
    <property type="entry name" value="DUF302"/>
    <property type="match status" value="1"/>
</dbReference>
<keyword evidence="4" id="KW-1185">Reference proteome</keyword>
<keyword evidence="1" id="KW-0732">Signal</keyword>
<dbReference type="PANTHER" id="PTHR38342">
    <property type="entry name" value="SLR5037 PROTEIN"/>
    <property type="match status" value="1"/>
</dbReference>
<dbReference type="AlphaFoldDB" id="A0A1G7T2D6"/>
<protein>
    <submittedName>
        <fullName evidence="3">Uncharacterized conserved protein, DUF302 family</fullName>
    </submittedName>
</protein>
<evidence type="ECO:0000259" key="2">
    <source>
        <dbReference type="Pfam" id="PF03625"/>
    </source>
</evidence>
<dbReference type="Gene3D" id="3.30.310.70">
    <property type="entry name" value="TT1751-like domain"/>
    <property type="match status" value="1"/>
</dbReference>
<sequence>MTRHRMTLRATVTAPITALALAAAAPASAGSGADGLIKVKSEHSVETTLDRLASALESKGLTVFARVDHRENAKGADLDLPATQVLIFGNPKLGTPLMQAQRSVAIDLPQKALAYQDDEGQVWLAYNDPAYLAERHGLTTRDGVLDKIGKALKAFAAKATQ</sequence>
<dbReference type="Pfam" id="PF03625">
    <property type="entry name" value="DUF302"/>
    <property type="match status" value="1"/>
</dbReference>
<dbReference type="STRING" id="1082479.SAMN05216241_10849"/>
<feature type="domain" description="DUF302" evidence="2">
    <location>
        <begin position="67"/>
        <end position="129"/>
    </location>
</feature>
<evidence type="ECO:0000313" key="3">
    <source>
        <dbReference type="EMBL" id="SDG29252.1"/>
    </source>
</evidence>
<name>A0A1G7T2D6_9PROT</name>
<organism evidence="3 4">
    <name type="scientific">Limimonas halophila</name>
    <dbReference type="NCBI Taxonomy" id="1082479"/>
    <lineage>
        <taxon>Bacteria</taxon>
        <taxon>Pseudomonadati</taxon>
        <taxon>Pseudomonadota</taxon>
        <taxon>Alphaproteobacteria</taxon>
        <taxon>Rhodospirillales</taxon>
        <taxon>Rhodovibrionaceae</taxon>
        <taxon>Limimonas</taxon>
    </lineage>
</organism>
<gene>
    <name evidence="3" type="ORF">SAMN05216241_10849</name>
</gene>
<feature type="signal peptide" evidence="1">
    <location>
        <begin position="1"/>
        <end position="29"/>
    </location>
</feature>
<accession>A0A1G7T2D6</accession>
<dbReference type="InterPro" id="IPR035923">
    <property type="entry name" value="TT1751-like_sf"/>
</dbReference>
<feature type="chain" id="PRO_5011591729" evidence="1">
    <location>
        <begin position="30"/>
        <end position="161"/>
    </location>
</feature>
<dbReference type="RefSeq" id="WP_218119186.1">
    <property type="nucleotide sequence ID" value="NZ_FNCE01000008.1"/>
</dbReference>
<dbReference type="InterPro" id="IPR005180">
    <property type="entry name" value="DUF302"/>
</dbReference>
<evidence type="ECO:0000313" key="4">
    <source>
        <dbReference type="Proteomes" id="UP000199415"/>
    </source>
</evidence>
<dbReference type="EMBL" id="FNCE01000008">
    <property type="protein sequence ID" value="SDG29252.1"/>
    <property type="molecule type" value="Genomic_DNA"/>
</dbReference>
<evidence type="ECO:0000256" key="1">
    <source>
        <dbReference type="SAM" id="SignalP"/>
    </source>
</evidence>
<reference evidence="3 4" key="1">
    <citation type="submission" date="2016-10" db="EMBL/GenBank/DDBJ databases">
        <authorList>
            <person name="de Groot N.N."/>
        </authorList>
    </citation>
    <scope>NUCLEOTIDE SEQUENCE [LARGE SCALE GENOMIC DNA]</scope>
    <source>
        <strain evidence="3 4">DSM 25584</strain>
    </source>
</reference>
<dbReference type="PANTHER" id="PTHR38342:SF2">
    <property type="entry name" value="INNER MEMBRANE OR EXPORTED"/>
    <property type="match status" value="1"/>
</dbReference>
<dbReference type="SUPFAM" id="SSF103247">
    <property type="entry name" value="TT1751-like"/>
    <property type="match status" value="1"/>
</dbReference>
<proteinExistence type="predicted"/>
<dbReference type="Proteomes" id="UP000199415">
    <property type="component" value="Unassembled WGS sequence"/>
</dbReference>